<dbReference type="PANTHER" id="PTHR43184">
    <property type="entry name" value="MAJOR FACILITATOR SUPERFAMILY TRANSPORTER 16, ISOFORM B"/>
    <property type="match status" value="1"/>
</dbReference>
<dbReference type="PANTHER" id="PTHR43184:SF12">
    <property type="entry name" value="SUGAR PHOSPHATE EXCHANGER 3"/>
    <property type="match status" value="1"/>
</dbReference>
<keyword evidence="4 5" id="KW-0472">Membrane</keyword>
<feature type="transmembrane region" description="Helical" evidence="5">
    <location>
        <begin position="66"/>
        <end position="91"/>
    </location>
</feature>
<evidence type="ECO:0000313" key="7">
    <source>
        <dbReference type="EMBL" id="GAG13555.1"/>
    </source>
</evidence>
<keyword evidence="2 5" id="KW-0812">Transmembrane</keyword>
<feature type="transmembrane region" description="Helical" evidence="5">
    <location>
        <begin position="23"/>
        <end position="45"/>
    </location>
</feature>
<dbReference type="PROSITE" id="PS50850">
    <property type="entry name" value="MFS"/>
    <property type="match status" value="1"/>
</dbReference>
<organism evidence="7">
    <name type="scientific">marine sediment metagenome</name>
    <dbReference type="NCBI Taxonomy" id="412755"/>
    <lineage>
        <taxon>unclassified sequences</taxon>
        <taxon>metagenomes</taxon>
        <taxon>ecological metagenomes</taxon>
    </lineage>
</organism>
<gene>
    <name evidence="7" type="ORF">S01H1_37734</name>
</gene>
<dbReference type="AlphaFoldDB" id="X0V640"/>
<name>X0V640_9ZZZZ</name>
<comment type="caution">
    <text evidence="7">The sequence shown here is derived from an EMBL/GenBank/DDBJ whole genome shotgun (WGS) entry which is preliminary data.</text>
</comment>
<evidence type="ECO:0000256" key="1">
    <source>
        <dbReference type="ARBA" id="ARBA00004141"/>
    </source>
</evidence>
<feature type="transmembrane region" description="Helical" evidence="5">
    <location>
        <begin position="192"/>
        <end position="217"/>
    </location>
</feature>
<evidence type="ECO:0000259" key="6">
    <source>
        <dbReference type="PROSITE" id="PS50850"/>
    </source>
</evidence>
<proteinExistence type="predicted"/>
<evidence type="ECO:0000256" key="4">
    <source>
        <dbReference type="ARBA" id="ARBA00023136"/>
    </source>
</evidence>
<keyword evidence="3 5" id="KW-1133">Transmembrane helix</keyword>
<evidence type="ECO:0000256" key="2">
    <source>
        <dbReference type="ARBA" id="ARBA00022692"/>
    </source>
</evidence>
<accession>X0V640</accession>
<reference evidence="7" key="1">
    <citation type="journal article" date="2014" name="Front. Microbiol.">
        <title>High frequency of phylogenetically diverse reductive dehalogenase-homologous genes in deep subseafloor sedimentary metagenomes.</title>
        <authorList>
            <person name="Kawai M."/>
            <person name="Futagami T."/>
            <person name="Toyoda A."/>
            <person name="Takaki Y."/>
            <person name="Nishi S."/>
            <person name="Hori S."/>
            <person name="Arai W."/>
            <person name="Tsubouchi T."/>
            <person name="Morono Y."/>
            <person name="Uchiyama I."/>
            <person name="Ito T."/>
            <person name="Fujiyama A."/>
            <person name="Inagaki F."/>
            <person name="Takami H."/>
        </authorList>
    </citation>
    <scope>NUCLEOTIDE SEQUENCE</scope>
    <source>
        <strain evidence="7">Expedition CK06-06</strain>
    </source>
</reference>
<feature type="domain" description="Major facilitator superfamily (MFS) profile" evidence="6">
    <location>
        <begin position="1"/>
        <end position="251"/>
    </location>
</feature>
<evidence type="ECO:0000256" key="5">
    <source>
        <dbReference type="SAM" id="Phobius"/>
    </source>
</evidence>
<feature type="transmembrane region" description="Helical" evidence="5">
    <location>
        <begin position="139"/>
        <end position="172"/>
    </location>
</feature>
<dbReference type="EMBL" id="BARS01023708">
    <property type="protein sequence ID" value="GAG13555.1"/>
    <property type="molecule type" value="Genomic_DNA"/>
</dbReference>
<sequence>MGTSYQVGNSVAWLVSAYVVGAWGWRAGFWVAGAFLLARGILLLLTKPKLELLSPQNVTSQIKTTLSFPIVIGGLSLCLLNMIRYGVITWIPLYLFESEKLVVEQMGKVGLKVFLIPIAGVVGTLVYNAFKISKDVLSIIFLVLLAVSFVAFSFSTGLLATIILLVGSFFLYGPHVFLVTTLPTRFVDKKVVAASTGFIDGMGYVGTILIGVIVPFLVTSSRNGWKNVFTFWAILSILAAVFVAVVYIAHFRLSEPNTGG</sequence>
<comment type="subcellular location">
    <subcellularLocation>
        <location evidence="1">Membrane</location>
        <topology evidence="1">Multi-pass membrane protein</topology>
    </subcellularLocation>
</comment>
<feature type="transmembrane region" description="Helical" evidence="5">
    <location>
        <begin position="229"/>
        <end position="250"/>
    </location>
</feature>
<dbReference type="GO" id="GO:0016020">
    <property type="term" value="C:membrane"/>
    <property type="evidence" value="ECO:0007669"/>
    <property type="project" value="UniProtKB-SubCell"/>
</dbReference>
<dbReference type="SUPFAM" id="SSF103473">
    <property type="entry name" value="MFS general substrate transporter"/>
    <property type="match status" value="1"/>
</dbReference>
<dbReference type="Gene3D" id="1.20.1250.20">
    <property type="entry name" value="MFS general substrate transporter like domains"/>
    <property type="match status" value="1"/>
</dbReference>
<dbReference type="InterPro" id="IPR020846">
    <property type="entry name" value="MFS_dom"/>
</dbReference>
<dbReference type="Pfam" id="PF07690">
    <property type="entry name" value="MFS_1"/>
    <property type="match status" value="1"/>
</dbReference>
<evidence type="ECO:0000256" key="3">
    <source>
        <dbReference type="ARBA" id="ARBA00022989"/>
    </source>
</evidence>
<dbReference type="InterPro" id="IPR036259">
    <property type="entry name" value="MFS_trans_sf"/>
</dbReference>
<dbReference type="GO" id="GO:0022857">
    <property type="term" value="F:transmembrane transporter activity"/>
    <property type="evidence" value="ECO:0007669"/>
    <property type="project" value="InterPro"/>
</dbReference>
<protein>
    <recommendedName>
        <fullName evidence="6">Major facilitator superfamily (MFS) profile domain-containing protein</fullName>
    </recommendedName>
</protein>
<dbReference type="InterPro" id="IPR011701">
    <property type="entry name" value="MFS"/>
</dbReference>
<feature type="transmembrane region" description="Helical" evidence="5">
    <location>
        <begin position="111"/>
        <end position="130"/>
    </location>
</feature>